<dbReference type="AlphaFoldDB" id="A0A645J5R7"/>
<evidence type="ECO:0000256" key="1">
    <source>
        <dbReference type="SAM" id="Phobius"/>
    </source>
</evidence>
<keyword evidence="1" id="KW-1133">Transmembrane helix</keyword>
<proteinExistence type="predicted"/>
<organism evidence="2">
    <name type="scientific">bioreactor metagenome</name>
    <dbReference type="NCBI Taxonomy" id="1076179"/>
    <lineage>
        <taxon>unclassified sequences</taxon>
        <taxon>metagenomes</taxon>
        <taxon>ecological metagenomes</taxon>
    </lineage>
</organism>
<accession>A0A645J5R7</accession>
<keyword evidence="1" id="KW-0812">Transmembrane</keyword>
<name>A0A645J5R7_9ZZZZ</name>
<dbReference type="EMBL" id="VSSQ01131992">
    <property type="protein sequence ID" value="MPN58796.1"/>
    <property type="molecule type" value="Genomic_DNA"/>
</dbReference>
<comment type="caution">
    <text evidence="2">The sequence shown here is derived from an EMBL/GenBank/DDBJ whole genome shotgun (WGS) entry which is preliminary data.</text>
</comment>
<gene>
    <name evidence="2" type="ORF">SDC9_206511</name>
</gene>
<keyword evidence="1" id="KW-0472">Membrane</keyword>
<reference evidence="2" key="1">
    <citation type="submission" date="2019-08" db="EMBL/GenBank/DDBJ databases">
        <authorList>
            <person name="Kucharzyk K."/>
            <person name="Murdoch R.W."/>
            <person name="Higgins S."/>
            <person name="Loffler F."/>
        </authorList>
    </citation>
    <scope>NUCLEOTIDE SEQUENCE</scope>
</reference>
<protein>
    <submittedName>
        <fullName evidence="2">Uncharacterized protein</fullName>
    </submittedName>
</protein>
<feature type="transmembrane region" description="Helical" evidence="1">
    <location>
        <begin position="32"/>
        <end position="50"/>
    </location>
</feature>
<evidence type="ECO:0000313" key="2">
    <source>
        <dbReference type="EMBL" id="MPN58796.1"/>
    </source>
</evidence>
<sequence length="77" mass="8361">MALEECSNVFALTFHFANLIANGLFPHFPGSHIGLVAQACVFMHFALLLVKRLEGSGCFTIRGRFSAAGFKEDTGIN</sequence>